<dbReference type="EMBL" id="FOCP01000031">
    <property type="protein sequence ID" value="SEN66252.1"/>
    <property type="molecule type" value="Genomic_DNA"/>
</dbReference>
<dbReference type="PIRSF" id="PIRSF029285">
    <property type="entry name" value="Aminopept"/>
    <property type="match status" value="1"/>
</dbReference>
<dbReference type="OrthoDB" id="357991at2"/>
<keyword evidence="1" id="KW-0031">Aminopeptidase</keyword>
<dbReference type="PROSITE" id="PS51257">
    <property type="entry name" value="PROKAR_LIPOPROTEIN"/>
    <property type="match status" value="1"/>
</dbReference>
<evidence type="ECO:0000313" key="1">
    <source>
        <dbReference type="EMBL" id="SEN66252.1"/>
    </source>
</evidence>
<organism evidence="1 2">
    <name type="scientific">Nitrosomonas marina</name>
    <dbReference type="NCBI Taxonomy" id="917"/>
    <lineage>
        <taxon>Bacteria</taxon>
        <taxon>Pseudomonadati</taxon>
        <taxon>Pseudomonadota</taxon>
        <taxon>Betaproteobacteria</taxon>
        <taxon>Nitrosomonadales</taxon>
        <taxon>Nitrosomonadaceae</taxon>
        <taxon>Nitrosomonas</taxon>
    </lineage>
</organism>
<keyword evidence="1" id="KW-0645">Protease</keyword>
<dbReference type="AlphaFoldDB" id="A0A1H8IDH3"/>
<keyword evidence="1" id="KW-0378">Hydrolase</keyword>
<name>A0A1H8IDH3_9PROT</name>
<sequence>MRIPNIFKPFVAVISIVLLGSCANLTYYAQAVNGHMDVMRRAEPIRSIIDSPDIDSDLKQILSLAEAMRKFASEELQLPDNQSYTRYADLERPYAVWNVVAAPEFSVRLKQWCFVKAGCVSYRGFFSQARAERFASRLRAQGYDVHVGGVPAYSTLGWFNDPILNTFIRSELELARLIFHELAHQVVYVPGDTVFNESFATLVEQEGIRRWLAHQGKSEEYAAYRARRDMQTAFSTLVISHRERLKTLYEKDVSDAEKRVAKTHILNDLRAQFLLLKSSRPGLGGYENWFVKPLNNARLATVSVYTQLIPAFQALLILQDGDMARFFAEVRTISKLPRPERADALQKAVHTSRQSSLAGMITQQPQ</sequence>
<dbReference type="RefSeq" id="WP_090634545.1">
    <property type="nucleotide sequence ID" value="NZ_FOCP01000031.1"/>
</dbReference>
<accession>A0A1H8IDH3</accession>
<evidence type="ECO:0000313" key="2">
    <source>
        <dbReference type="Proteomes" id="UP000199459"/>
    </source>
</evidence>
<gene>
    <name evidence="1" type="ORF">SAMN05216325_13115</name>
</gene>
<dbReference type="GO" id="GO:0004177">
    <property type="term" value="F:aminopeptidase activity"/>
    <property type="evidence" value="ECO:0007669"/>
    <property type="project" value="UniProtKB-KW"/>
</dbReference>
<dbReference type="Pfam" id="PF10023">
    <property type="entry name" value="Aminopep"/>
    <property type="match status" value="1"/>
</dbReference>
<dbReference type="Proteomes" id="UP000199459">
    <property type="component" value="Unassembled WGS sequence"/>
</dbReference>
<dbReference type="STRING" id="917.SAMN05216326_10768"/>
<proteinExistence type="predicted"/>
<reference evidence="1 2" key="1">
    <citation type="submission" date="2016-10" db="EMBL/GenBank/DDBJ databases">
        <authorList>
            <person name="de Groot N.N."/>
        </authorList>
    </citation>
    <scope>NUCLEOTIDE SEQUENCE [LARGE SCALE GENOMIC DNA]</scope>
    <source>
        <strain evidence="1 2">Nm22</strain>
    </source>
</reference>
<dbReference type="InterPro" id="IPR014553">
    <property type="entry name" value="Aminopept"/>
</dbReference>
<protein>
    <submittedName>
        <fullName evidence="1">Predicted aminopeptidase</fullName>
    </submittedName>
</protein>